<keyword evidence="2" id="KW-0238">DNA-binding</keyword>
<name>A0A5P2WZ06_STRST</name>
<organism evidence="2 3">
    <name type="scientific">Streptomyces spectabilis</name>
    <dbReference type="NCBI Taxonomy" id="68270"/>
    <lineage>
        <taxon>Bacteria</taxon>
        <taxon>Bacillati</taxon>
        <taxon>Actinomycetota</taxon>
        <taxon>Actinomycetes</taxon>
        <taxon>Kitasatosporales</taxon>
        <taxon>Streptomycetaceae</taxon>
        <taxon>Streptomyces</taxon>
    </lineage>
</organism>
<dbReference type="InterPro" id="IPR009351">
    <property type="entry name" value="AlkZ-like"/>
</dbReference>
<keyword evidence="4" id="KW-1185">Reference proteome</keyword>
<dbReference type="KEGG" id="sspb:CP982_04180"/>
<gene>
    <name evidence="2" type="ORF">CP982_04180</name>
    <name evidence="1" type="ORF">FHS40_000279</name>
</gene>
<dbReference type="EMBL" id="CP023690">
    <property type="protein sequence ID" value="QEV58007.1"/>
    <property type="molecule type" value="Genomic_DNA"/>
</dbReference>
<dbReference type="Proteomes" id="UP000326505">
    <property type="component" value="Chromosome"/>
</dbReference>
<reference evidence="1 4" key="2">
    <citation type="submission" date="2020-08" db="EMBL/GenBank/DDBJ databases">
        <title>Genomic Encyclopedia of Type Strains, Phase III (KMG-III): the genomes of soil and plant-associated and newly described type strains.</title>
        <authorList>
            <person name="Whitman W."/>
        </authorList>
    </citation>
    <scope>NUCLEOTIDE SEQUENCE [LARGE SCALE GENOMIC DNA]</scope>
    <source>
        <strain evidence="1 4">CECT 3146</strain>
    </source>
</reference>
<dbReference type="PANTHER" id="PTHR38479">
    <property type="entry name" value="LMO0824 PROTEIN"/>
    <property type="match status" value="1"/>
</dbReference>
<evidence type="ECO:0000313" key="1">
    <source>
        <dbReference type="EMBL" id="MBB5101226.1"/>
    </source>
</evidence>
<sequence length="395" mass="42487">MTALPGVTAAERRSRLVQRHLLTAATRAASAREVAHALTGLHATDPATVFLAAAARMRAPTVAAVDAALYDLPAGPGTEPDLARVRCMRRTMFVVPAPLAPAVWHATAKSNDPHRADATAKLRETLGWDERRYADVERALLDALAARGEATAAELAADVPDLREQFVVNPGKSYASRQRASSPVLGVLAAEGRVRRSRPAGSWTSAQFRWAPARPLPPLPAAEARAELARRYLAAFGPVTVDDLKWWTGWTLTATRAALAAVAAQAVEIDEGTGHVLPDDVDPLPAAAPEVALLPGLDPTAMGWRHRDWYLDPAHTPELFDRNGNIGPTVWWGGRVIGAWSQTSDGHLRHRLLADPGREARVAVEEAVGRLAAFLDGTRVTPCYRTPLERRLSGG</sequence>
<dbReference type="GO" id="GO:0003677">
    <property type="term" value="F:DNA binding"/>
    <property type="evidence" value="ECO:0007669"/>
    <property type="project" value="UniProtKB-KW"/>
</dbReference>
<reference evidence="2 3" key="1">
    <citation type="submission" date="2017-09" db="EMBL/GenBank/DDBJ databases">
        <authorList>
            <person name="Lee N."/>
            <person name="Cho B.-K."/>
        </authorList>
    </citation>
    <scope>NUCLEOTIDE SEQUENCE [LARGE SCALE GENOMIC DNA]</scope>
    <source>
        <strain evidence="2 3">ATCC 27465</strain>
    </source>
</reference>
<proteinExistence type="predicted"/>
<dbReference type="EMBL" id="JACHJD010000001">
    <property type="protein sequence ID" value="MBB5101226.1"/>
    <property type="molecule type" value="Genomic_DNA"/>
</dbReference>
<evidence type="ECO:0000313" key="4">
    <source>
        <dbReference type="Proteomes" id="UP000549009"/>
    </source>
</evidence>
<dbReference type="OrthoDB" id="9148135at2"/>
<dbReference type="RefSeq" id="WP_150509209.1">
    <property type="nucleotide sequence ID" value="NZ_BMSQ01000003.1"/>
</dbReference>
<dbReference type="Proteomes" id="UP000549009">
    <property type="component" value="Unassembled WGS sequence"/>
</dbReference>
<accession>A0A5P2WZ06</accession>
<dbReference type="Pfam" id="PF06224">
    <property type="entry name" value="AlkZ-like"/>
    <property type="match status" value="1"/>
</dbReference>
<dbReference type="PANTHER" id="PTHR38479:SF2">
    <property type="entry name" value="WINGED HELIX DNA-BINDING DOMAIN-CONTAINING PROTEIN"/>
    <property type="match status" value="1"/>
</dbReference>
<evidence type="ECO:0000313" key="2">
    <source>
        <dbReference type="EMBL" id="QEV58007.1"/>
    </source>
</evidence>
<dbReference type="AlphaFoldDB" id="A0A5P2WZ06"/>
<protein>
    <submittedName>
        <fullName evidence="2">Winged helix DNA-binding domain-containing protein</fullName>
    </submittedName>
</protein>
<evidence type="ECO:0000313" key="3">
    <source>
        <dbReference type="Proteomes" id="UP000326505"/>
    </source>
</evidence>